<proteinExistence type="predicted"/>
<keyword evidence="2" id="KW-1185">Reference proteome</keyword>
<dbReference type="SUPFAM" id="SSF53649">
    <property type="entry name" value="Alkaline phosphatase-like"/>
    <property type="match status" value="1"/>
</dbReference>
<sequence>MCTVGLVVYTLDNAFVIFLADHGFRLGSQRFFNTPIGALEKINPFLTISVPKKYRDNGILEVMRENAGRLQSHYDTRATILDILKYQPSSNFTDRSTLQIPGEKGNSYLRHQPSTPRNCETLPIPEQYCICQSNTTSMLKDKKLIERLSKSLIDYVHGKLDGWNLTSLCHKFEVEKVTVLDLHISKSTSKSTYDISVKTKHAAHFETLITEDKKTKNLEFGGITRLDKYKDTADCSKPIRFTPFCYCRK</sequence>
<reference evidence="1 2" key="1">
    <citation type="submission" date="2022-04" db="EMBL/GenBank/DDBJ databases">
        <title>Chromosome-level reference genomes for two strains of Caenorhabditis briggsae: an improved platform for comparative genomics.</title>
        <authorList>
            <person name="Stevens L."/>
            <person name="Andersen E."/>
        </authorList>
    </citation>
    <scope>NUCLEOTIDE SEQUENCE [LARGE SCALE GENOMIC DNA]</scope>
    <source>
        <strain evidence="1">VX34</strain>
        <tissue evidence="1">Whole-organism</tissue>
    </source>
</reference>
<protein>
    <submittedName>
        <fullName evidence="1">Uncharacterized protein</fullName>
    </submittedName>
</protein>
<evidence type="ECO:0000313" key="2">
    <source>
        <dbReference type="Proteomes" id="UP000829354"/>
    </source>
</evidence>
<dbReference type="InterPro" id="IPR004245">
    <property type="entry name" value="DUF229"/>
</dbReference>
<dbReference type="Pfam" id="PF02995">
    <property type="entry name" value="DUF229"/>
    <property type="match status" value="1"/>
</dbReference>
<dbReference type="Proteomes" id="UP000829354">
    <property type="component" value="Chromosome IV"/>
</dbReference>
<dbReference type="AlphaFoldDB" id="A0AAE9EZI3"/>
<gene>
    <name evidence="1" type="ORF">L5515_012473</name>
</gene>
<evidence type="ECO:0000313" key="1">
    <source>
        <dbReference type="EMBL" id="UMM30698.1"/>
    </source>
</evidence>
<organism evidence="1 2">
    <name type="scientific">Caenorhabditis briggsae</name>
    <dbReference type="NCBI Taxonomy" id="6238"/>
    <lineage>
        <taxon>Eukaryota</taxon>
        <taxon>Metazoa</taxon>
        <taxon>Ecdysozoa</taxon>
        <taxon>Nematoda</taxon>
        <taxon>Chromadorea</taxon>
        <taxon>Rhabditida</taxon>
        <taxon>Rhabditina</taxon>
        <taxon>Rhabditomorpha</taxon>
        <taxon>Rhabditoidea</taxon>
        <taxon>Rhabditidae</taxon>
        <taxon>Peloderinae</taxon>
        <taxon>Caenorhabditis</taxon>
    </lineage>
</organism>
<accession>A0AAE9EZI3</accession>
<name>A0AAE9EZI3_CAEBR</name>
<dbReference type="Gene3D" id="3.40.720.10">
    <property type="entry name" value="Alkaline Phosphatase, subunit A"/>
    <property type="match status" value="1"/>
</dbReference>
<dbReference type="InterPro" id="IPR017850">
    <property type="entry name" value="Alkaline_phosphatase_core_sf"/>
</dbReference>
<dbReference type="EMBL" id="CP092623">
    <property type="protein sequence ID" value="UMM30698.1"/>
    <property type="molecule type" value="Genomic_DNA"/>
</dbReference>
<dbReference type="PANTHER" id="PTHR10974:SF5">
    <property type="entry name" value="SULFATASE DOMAIN-CONTAINING PROTEIN"/>
    <property type="match status" value="1"/>
</dbReference>
<dbReference type="PANTHER" id="PTHR10974">
    <property type="entry name" value="FI08016P-RELATED"/>
    <property type="match status" value="1"/>
</dbReference>